<dbReference type="Pfam" id="PF13280">
    <property type="entry name" value="WYL"/>
    <property type="match status" value="1"/>
</dbReference>
<dbReference type="Proteomes" id="UP000006051">
    <property type="component" value="Chromosome"/>
</dbReference>
<accession>I4A149</accession>
<evidence type="ECO:0000313" key="3">
    <source>
        <dbReference type="EMBL" id="AFL97683.1"/>
    </source>
</evidence>
<feature type="domain" description="WCX" evidence="2">
    <location>
        <begin position="221"/>
        <end position="291"/>
    </location>
</feature>
<dbReference type="EMBL" id="CP003283">
    <property type="protein sequence ID" value="AFL97683.1"/>
    <property type="molecule type" value="Genomic_DNA"/>
</dbReference>
<dbReference type="AlphaFoldDB" id="I4A149"/>
<dbReference type="PATRIC" id="fig|867902.3.peg.1483"/>
<dbReference type="InterPro" id="IPR051534">
    <property type="entry name" value="CBASS_pafABC_assoc_protein"/>
</dbReference>
<evidence type="ECO:0000259" key="1">
    <source>
        <dbReference type="Pfam" id="PF13280"/>
    </source>
</evidence>
<dbReference type="Pfam" id="PF25583">
    <property type="entry name" value="WCX"/>
    <property type="match status" value="1"/>
</dbReference>
<dbReference type="PANTHER" id="PTHR34580">
    <property type="match status" value="1"/>
</dbReference>
<reference evidence="3 4" key="1">
    <citation type="submission" date="2012-06" db="EMBL/GenBank/DDBJ databases">
        <title>The complete genome of Ornithobacterium rhinotracheale DSM 15997.</title>
        <authorList>
            <consortium name="US DOE Joint Genome Institute (JGI-PGF)"/>
            <person name="Lucas S."/>
            <person name="Copeland A."/>
            <person name="Lapidus A."/>
            <person name="Goodwin L."/>
            <person name="Pitluck S."/>
            <person name="Peters L."/>
            <person name="Mikhailova N."/>
            <person name="Teshima H."/>
            <person name="Kyrpides N."/>
            <person name="Mavromatis K."/>
            <person name="Pagani I."/>
            <person name="Ivanova N."/>
            <person name="Ovchinnikova G."/>
            <person name="Zeytun A."/>
            <person name="Detter J.C."/>
            <person name="Han C."/>
            <person name="Land M."/>
            <person name="Hauser L."/>
            <person name="Markowitz V."/>
            <person name="Cheng J.-F."/>
            <person name="Hugenholtz P."/>
            <person name="Woyke T."/>
            <person name="Wu D."/>
            <person name="Lang E."/>
            <person name="Kopitz M."/>
            <person name="Brambilla E."/>
            <person name="Klenk H.-P."/>
            <person name="Eisen J.A."/>
        </authorList>
    </citation>
    <scope>NUCLEOTIDE SEQUENCE [LARGE SCALE GENOMIC DNA]</scope>
    <source>
        <strain evidence="4">ATCC 51463 / DSM 15997 / CCUG 23171 / LMG 9086</strain>
    </source>
</reference>
<dbReference type="PANTHER" id="PTHR34580:SF9">
    <property type="entry name" value="SLL5097 PROTEIN"/>
    <property type="match status" value="1"/>
</dbReference>
<proteinExistence type="predicted"/>
<feature type="domain" description="WYL" evidence="1">
    <location>
        <begin position="120"/>
        <end position="189"/>
    </location>
</feature>
<protein>
    <submittedName>
        <fullName evidence="3">Uncharacterized protein</fullName>
    </submittedName>
</protein>
<dbReference type="InterPro" id="IPR026881">
    <property type="entry name" value="WYL_dom"/>
</dbReference>
<dbReference type="RefSeq" id="WP_014791245.1">
    <property type="nucleotide sequence ID" value="NC_018016.1"/>
</dbReference>
<evidence type="ECO:0000313" key="4">
    <source>
        <dbReference type="Proteomes" id="UP000006051"/>
    </source>
</evidence>
<dbReference type="STRING" id="867902.Ornrh_1517"/>
<keyword evidence="4" id="KW-1185">Reference proteome</keyword>
<organism evidence="3 4">
    <name type="scientific">Ornithobacterium rhinotracheale (strain ATCC 51463 / DSM 15997 / CCUG 23171 / CIP 104009 / LMG 9086)</name>
    <dbReference type="NCBI Taxonomy" id="867902"/>
    <lineage>
        <taxon>Bacteria</taxon>
        <taxon>Pseudomonadati</taxon>
        <taxon>Bacteroidota</taxon>
        <taxon>Flavobacteriia</taxon>
        <taxon>Flavobacteriales</taxon>
        <taxon>Weeksellaceae</taxon>
        <taxon>Ornithobacterium</taxon>
    </lineage>
</organism>
<dbReference type="eggNOG" id="COG2378">
    <property type="taxonomic scope" value="Bacteria"/>
</dbReference>
<name>I4A149_ORNRL</name>
<dbReference type="PROSITE" id="PS52050">
    <property type="entry name" value="WYL"/>
    <property type="match status" value="1"/>
</dbReference>
<dbReference type="InterPro" id="IPR057727">
    <property type="entry name" value="WCX_dom"/>
</dbReference>
<dbReference type="GeneID" id="97258166"/>
<dbReference type="KEGG" id="orh:Ornrh_1517"/>
<dbReference type="GeneID" id="71568693"/>
<gene>
    <name evidence="3" type="ordered locus">Ornrh_1517</name>
</gene>
<sequence>MAKNTLNQYIWLVDTIYRAKKISYEQLNEKWQNSSLSEGEDLPIRTFHRWKNKVQELFNLNIECETKNGYKYYLEGEEEIAKKGIRNWLLETISVSNLLLDNESIKNRILIDERPAGMSILPEIINAIKRNHPIVFVYQKFSDSAGRRYVLNPYGIKFFKNRWYIVGAFSHDPGRLLIFALDRIKDIEVQREKTFEYDKNQNLSVFFEDYFGVIISNDVSREKVVFKIIAEQVPYLRSLPLHHSQKEIEQNSEFSLFQLEIYPTYDFMQEILSLGDKAEIISPEWLRNHIKTKG</sequence>
<dbReference type="HOGENOM" id="CLU_041141_6_2_10"/>
<evidence type="ECO:0000259" key="2">
    <source>
        <dbReference type="Pfam" id="PF25583"/>
    </source>
</evidence>